<evidence type="ECO:0000256" key="1">
    <source>
        <dbReference type="PROSITE-ProRule" id="PRU00175"/>
    </source>
</evidence>
<comment type="caution">
    <text evidence="4">The sequence shown here is derived from an EMBL/GenBank/DDBJ whole genome shotgun (WGS) entry which is preliminary data.</text>
</comment>
<evidence type="ECO:0000256" key="2">
    <source>
        <dbReference type="SAM" id="Phobius"/>
    </source>
</evidence>
<dbReference type="AlphaFoldDB" id="A0A8J4QRH6"/>
<dbReference type="PANTHER" id="PTHR46719:SF7">
    <property type="entry name" value="RING-H2 FINGER PROTEIN ATL71-RELATED"/>
    <property type="match status" value="1"/>
</dbReference>
<evidence type="ECO:0000313" key="5">
    <source>
        <dbReference type="Proteomes" id="UP000737018"/>
    </source>
</evidence>
<name>A0A8J4QRH6_9ROSI</name>
<keyword evidence="2" id="KW-0812">Transmembrane</keyword>
<dbReference type="PROSITE" id="PS50089">
    <property type="entry name" value="ZF_RING_2"/>
    <property type="match status" value="1"/>
</dbReference>
<dbReference type="GO" id="GO:0008270">
    <property type="term" value="F:zinc ion binding"/>
    <property type="evidence" value="ECO:0007669"/>
    <property type="project" value="UniProtKB-KW"/>
</dbReference>
<keyword evidence="1" id="KW-0863">Zinc-finger</keyword>
<keyword evidence="2" id="KW-1133">Transmembrane helix</keyword>
<dbReference type="SMART" id="SM00184">
    <property type="entry name" value="RING"/>
    <property type="match status" value="1"/>
</dbReference>
<accession>A0A8J4QRH6</accession>
<dbReference type="OrthoDB" id="8062037at2759"/>
<dbReference type="InterPro" id="IPR013083">
    <property type="entry name" value="Znf_RING/FYVE/PHD"/>
</dbReference>
<evidence type="ECO:0000313" key="4">
    <source>
        <dbReference type="EMBL" id="KAF3957255.1"/>
    </source>
</evidence>
<dbReference type="CDD" id="cd16454">
    <property type="entry name" value="RING-H2_PA-TM-RING"/>
    <property type="match status" value="1"/>
</dbReference>
<keyword evidence="2" id="KW-0472">Membrane</keyword>
<dbReference type="Pfam" id="PF13639">
    <property type="entry name" value="zf-RING_2"/>
    <property type="match status" value="1"/>
</dbReference>
<dbReference type="SUPFAM" id="SSF57850">
    <property type="entry name" value="RING/U-box"/>
    <property type="match status" value="1"/>
</dbReference>
<reference evidence="4" key="1">
    <citation type="submission" date="2020-03" db="EMBL/GenBank/DDBJ databases">
        <title>Castanea mollissima Vanexum genome sequencing.</title>
        <authorList>
            <person name="Staton M."/>
        </authorList>
    </citation>
    <scope>NUCLEOTIDE SEQUENCE</scope>
    <source>
        <tissue evidence="4">Leaf</tissue>
    </source>
</reference>
<keyword evidence="1" id="KW-0862">Zinc</keyword>
<dbReference type="InterPro" id="IPR001841">
    <property type="entry name" value="Znf_RING"/>
</dbReference>
<feature type="domain" description="RING-type" evidence="3">
    <location>
        <begin position="99"/>
        <end position="141"/>
    </location>
</feature>
<evidence type="ECO:0000259" key="3">
    <source>
        <dbReference type="PROSITE" id="PS50089"/>
    </source>
</evidence>
<protein>
    <recommendedName>
        <fullName evidence="3">RING-type domain-containing protein</fullName>
    </recommendedName>
</protein>
<keyword evidence="1" id="KW-0479">Metal-binding</keyword>
<gene>
    <name evidence="4" type="ORF">CMV_017716</name>
</gene>
<dbReference type="InterPro" id="IPR045899">
    <property type="entry name" value="ATL71-like"/>
</dbReference>
<dbReference type="EMBL" id="JRKL02002874">
    <property type="protein sequence ID" value="KAF3957255.1"/>
    <property type="molecule type" value="Genomic_DNA"/>
</dbReference>
<organism evidence="4 5">
    <name type="scientific">Castanea mollissima</name>
    <name type="common">Chinese chestnut</name>
    <dbReference type="NCBI Taxonomy" id="60419"/>
    <lineage>
        <taxon>Eukaryota</taxon>
        <taxon>Viridiplantae</taxon>
        <taxon>Streptophyta</taxon>
        <taxon>Embryophyta</taxon>
        <taxon>Tracheophyta</taxon>
        <taxon>Spermatophyta</taxon>
        <taxon>Magnoliopsida</taxon>
        <taxon>eudicotyledons</taxon>
        <taxon>Gunneridae</taxon>
        <taxon>Pentapetalae</taxon>
        <taxon>rosids</taxon>
        <taxon>fabids</taxon>
        <taxon>Fagales</taxon>
        <taxon>Fagaceae</taxon>
        <taxon>Castanea</taxon>
    </lineage>
</organism>
<proteinExistence type="predicted"/>
<dbReference type="Gene3D" id="3.30.40.10">
    <property type="entry name" value="Zinc/RING finger domain, C3HC4 (zinc finger)"/>
    <property type="match status" value="1"/>
</dbReference>
<feature type="transmembrane region" description="Helical" evidence="2">
    <location>
        <begin position="20"/>
        <end position="40"/>
    </location>
</feature>
<dbReference type="Proteomes" id="UP000737018">
    <property type="component" value="Unassembled WGS sequence"/>
</dbReference>
<keyword evidence="5" id="KW-1185">Reference proteome</keyword>
<sequence length="167" mass="18291">MSTSNLPSSGGTTDDISGCTYGIIFSIGIFLLILLITFACTRIRLPHNQSPHPIPNTSLRTSDLNSITILEHGLDEATLNSYPKLAYSQIKGTSPAPSCSICLVDYKETDMLRLLPHCSHLFHQNCIDPWIRLHPTCPVCRKTPVLAPHTIIAGVDPLATTTRIQDN</sequence>
<dbReference type="PANTHER" id="PTHR46719">
    <property type="entry name" value="TRANSCRIPTION FACTOR C2H2 FAMILY-RELATED"/>
    <property type="match status" value="1"/>
</dbReference>